<evidence type="ECO:0000313" key="7">
    <source>
        <dbReference type="EMBL" id="MBB6646597.1"/>
    </source>
</evidence>
<sequence>MITGVACLGAVAVGEVAAAPPGTDIVVDDDWRNKSTGDVVDGGYVIGTNATATVSSALDNASEGDTISVYPGTYREASGPNGAGVYVDTPNVTLRGVTEQGGVINDRENVEAEVVPESGAQAMYVDSEGVTVSGLELTADNASEPLRNVEVTGDRFTLTRSVLPGLGGTVYVTGDEVQKFTITGSEVGILTVSNGVGDDLGRSNRIITDNLIRVAQFAGDVSANDRWKSTYGDSPIGNVTASGNTITEAVFAYNTTTPDLRHIARQNTIRRGAIPLTPSGDVRANENEVRLVYKLPSAVAAAEPGDTVSVLPGRYAHSRPVVVDKRVSLVASGGPDATTIAAGHAGPVVDVRASNVTVDGFTITNRSGNEPARGLTLSGPGVENVTLRNLDVTGVRNEGIVVTRSDGTLVENVRVRHNDGTGLLVTGNDTTLVDVAAAGNAGHGVAVGTDGHHGRSPPTSGLTVSRSTFEGNGKAGLAVRGAERVTVRDSAFLGAGGVVAVNVTTPVDGGHNYWDAPTGPGGVAPGTGATVSGNVTYAPFYTNATLTTLSTDPPTLSNVTLTDVADGDGTVGDGDTLRVRARAADPVGVANVTTNATAFGGNGSLSLTHDGDDPANVYDANVSVNLDSATGSAGNVSLTVVARDDSGGTANASTNPLTLAVPNRDDDDDDNRPSNSSRSDRVTALIIDGRADLNVGERVSRLRIEFGSGGTGGSAAAEPLSGPPDSVPPVPDASNAAYVDVSVPQDRTAAEATLRFTVDITTFDGAAPEDLVVYHHTRGQWTALETSVVGVNGDRVTVAAATSTFSPFAVGTRDAPPERRTATPVEPAAPDDRTTTDAPSGDRTTTRGVETTDGVETTGGPVEERAGFNPVAVGGIVTLVVVAGFVVFRRK</sequence>
<protein>
    <submittedName>
        <fullName evidence="7">Right-handed parallel beta-helix repeat-containing protein</fullName>
    </submittedName>
</protein>
<dbReference type="NCBIfam" id="TIGR04213">
    <property type="entry name" value="PGF_pre_PGF"/>
    <property type="match status" value="1"/>
</dbReference>
<evidence type="ECO:0000256" key="4">
    <source>
        <dbReference type="SAM" id="MobiDB-lite"/>
    </source>
</evidence>
<dbReference type="InterPro" id="IPR011050">
    <property type="entry name" value="Pectin_lyase_fold/virulence"/>
</dbReference>
<dbReference type="Proteomes" id="UP000546257">
    <property type="component" value="Unassembled WGS sequence"/>
</dbReference>
<feature type="region of interest" description="Disordered" evidence="4">
    <location>
        <begin position="706"/>
        <end position="725"/>
    </location>
</feature>
<keyword evidence="5" id="KW-1133">Transmembrane helix</keyword>
<dbReference type="InterPro" id="IPR026453">
    <property type="entry name" value="PGF_pre_PGF"/>
</dbReference>
<feature type="compositionally biased region" description="Polar residues" evidence="4">
    <location>
        <begin position="648"/>
        <end position="657"/>
    </location>
</feature>
<feature type="compositionally biased region" description="Low complexity" evidence="4">
    <location>
        <begin position="841"/>
        <end position="860"/>
    </location>
</feature>
<evidence type="ECO:0000256" key="3">
    <source>
        <dbReference type="ARBA" id="ARBA00023212"/>
    </source>
</evidence>
<feature type="domain" description="Right handed beta helix" evidence="6">
    <location>
        <begin position="399"/>
        <end position="497"/>
    </location>
</feature>
<dbReference type="InterPro" id="IPR039448">
    <property type="entry name" value="Beta_helix"/>
</dbReference>
<reference evidence="7 8" key="1">
    <citation type="submission" date="2020-08" db="EMBL/GenBank/DDBJ databases">
        <authorList>
            <person name="Seo M.-J."/>
        </authorList>
    </citation>
    <scope>NUCLEOTIDE SEQUENCE [LARGE SCALE GENOMIC DNA]</scope>
    <source>
        <strain evidence="7 8">MBLA0160</strain>
    </source>
</reference>
<dbReference type="Pfam" id="PF13229">
    <property type="entry name" value="Beta_helix"/>
    <property type="match status" value="1"/>
</dbReference>
<feature type="transmembrane region" description="Helical" evidence="5">
    <location>
        <begin position="867"/>
        <end position="888"/>
    </location>
</feature>
<proteinExistence type="predicted"/>
<name>A0A7J9SKR4_9EURY</name>
<dbReference type="SUPFAM" id="SSF51126">
    <property type="entry name" value="Pectin lyase-like"/>
    <property type="match status" value="2"/>
</dbReference>
<keyword evidence="2" id="KW-0963">Cytoplasm</keyword>
<keyword evidence="5" id="KW-0812">Transmembrane</keyword>
<dbReference type="EMBL" id="JACKXD010000003">
    <property type="protein sequence ID" value="MBB6646597.1"/>
    <property type="molecule type" value="Genomic_DNA"/>
</dbReference>
<dbReference type="PANTHER" id="PTHR14695">
    <property type="entry name" value="SHC SH2-DOMAIN BINDING PROTEIN 1-RELATED"/>
    <property type="match status" value="1"/>
</dbReference>
<dbReference type="Gene3D" id="2.160.20.10">
    <property type="entry name" value="Single-stranded right-handed beta-helix, Pectin lyase-like"/>
    <property type="match status" value="2"/>
</dbReference>
<comment type="caution">
    <text evidence="7">The sequence shown here is derived from an EMBL/GenBank/DDBJ whole genome shotgun (WGS) entry which is preliminary data.</text>
</comment>
<dbReference type="GO" id="GO:0005819">
    <property type="term" value="C:spindle"/>
    <property type="evidence" value="ECO:0007669"/>
    <property type="project" value="UniProtKB-SubCell"/>
</dbReference>
<keyword evidence="3" id="KW-0206">Cytoskeleton</keyword>
<feature type="region of interest" description="Disordered" evidence="4">
    <location>
        <begin position="446"/>
        <end position="466"/>
    </location>
</feature>
<organism evidence="7 8">
    <name type="scientific">Halobellus ruber</name>
    <dbReference type="NCBI Taxonomy" id="2761102"/>
    <lineage>
        <taxon>Archaea</taxon>
        <taxon>Methanobacteriati</taxon>
        <taxon>Methanobacteriota</taxon>
        <taxon>Stenosarchaea group</taxon>
        <taxon>Halobacteria</taxon>
        <taxon>Halobacteriales</taxon>
        <taxon>Haloferacaceae</taxon>
        <taxon>Halobellus</taxon>
    </lineage>
</organism>
<dbReference type="PANTHER" id="PTHR14695:SF4">
    <property type="entry name" value="PROTEIN NESSUN DORMA"/>
    <property type="match status" value="1"/>
</dbReference>
<feature type="region of interest" description="Disordered" evidence="4">
    <location>
        <begin position="808"/>
        <end position="863"/>
    </location>
</feature>
<gene>
    <name evidence="7" type="ORF">H5V44_09910</name>
</gene>
<accession>A0A7J9SKR4</accession>
<feature type="region of interest" description="Disordered" evidence="4">
    <location>
        <begin position="645"/>
        <end position="682"/>
    </location>
</feature>
<evidence type="ECO:0000313" key="8">
    <source>
        <dbReference type="Proteomes" id="UP000546257"/>
    </source>
</evidence>
<keyword evidence="8" id="KW-1185">Reference proteome</keyword>
<dbReference type="InterPro" id="IPR045140">
    <property type="entry name" value="SHCBP1-like"/>
</dbReference>
<feature type="compositionally biased region" description="Polar residues" evidence="4">
    <location>
        <begin position="457"/>
        <end position="466"/>
    </location>
</feature>
<comment type="subcellular location">
    <subcellularLocation>
        <location evidence="1">Cytoplasm</location>
        <location evidence="1">Cytoskeleton</location>
        <location evidence="1">Spindle</location>
    </subcellularLocation>
</comment>
<evidence type="ECO:0000256" key="2">
    <source>
        <dbReference type="ARBA" id="ARBA00022490"/>
    </source>
</evidence>
<dbReference type="SMART" id="SM00710">
    <property type="entry name" value="PbH1"/>
    <property type="match status" value="7"/>
</dbReference>
<dbReference type="AlphaFoldDB" id="A0A7J9SKR4"/>
<evidence type="ECO:0000259" key="6">
    <source>
        <dbReference type="Pfam" id="PF13229"/>
    </source>
</evidence>
<evidence type="ECO:0000256" key="5">
    <source>
        <dbReference type="SAM" id="Phobius"/>
    </source>
</evidence>
<evidence type="ECO:0000256" key="1">
    <source>
        <dbReference type="ARBA" id="ARBA00004186"/>
    </source>
</evidence>
<dbReference type="InterPro" id="IPR012334">
    <property type="entry name" value="Pectin_lyas_fold"/>
</dbReference>
<dbReference type="InterPro" id="IPR006626">
    <property type="entry name" value="PbH1"/>
</dbReference>
<keyword evidence="5" id="KW-0472">Membrane</keyword>